<evidence type="ECO:0000313" key="3">
    <source>
        <dbReference type="Proteomes" id="UP000242287"/>
    </source>
</evidence>
<dbReference type="Proteomes" id="UP000242287">
    <property type="component" value="Unassembled WGS sequence"/>
</dbReference>
<dbReference type="EMBL" id="KZ301985">
    <property type="protein sequence ID" value="PFH51664.1"/>
    <property type="molecule type" value="Genomic_DNA"/>
</dbReference>
<evidence type="ECO:0000256" key="1">
    <source>
        <dbReference type="SAM" id="SignalP"/>
    </source>
</evidence>
<dbReference type="OrthoDB" id="2758521at2759"/>
<dbReference type="AlphaFoldDB" id="A0A2A9NQR8"/>
<name>A0A2A9NQR8_9AGAR</name>
<reference evidence="2 3" key="1">
    <citation type="submission" date="2014-02" db="EMBL/GenBank/DDBJ databases">
        <title>Transposable element dynamics among asymbiotic and ectomycorrhizal Amanita fungi.</title>
        <authorList>
            <consortium name="DOE Joint Genome Institute"/>
            <person name="Hess J."/>
            <person name="Skrede I."/>
            <person name="Wolfe B."/>
            <person name="LaButti K."/>
            <person name="Ohm R.A."/>
            <person name="Grigoriev I.V."/>
            <person name="Pringle A."/>
        </authorList>
    </citation>
    <scope>NUCLEOTIDE SEQUENCE [LARGE SCALE GENOMIC DNA]</scope>
    <source>
        <strain evidence="2 3">SKay4041</strain>
    </source>
</reference>
<keyword evidence="3" id="KW-1185">Reference proteome</keyword>
<feature type="signal peptide" evidence="1">
    <location>
        <begin position="1"/>
        <end position="21"/>
    </location>
</feature>
<dbReference type="Gene3D" id="2.60.120.260">
    <property type="entry name" value="Galactose-binding domain-like"/>
    <property type="match status" value="1"/>
</dbReference>
<sequence>MLLCFGKVWTLCVLLAAPSLATIVNRTIDDTYGDEVTGQKPLYLPSRAGVWQNRTCTVCDIKPDESLAHNGTWTAVVYHPNMDEVIITLRFTGVAIYVFFITANNAGPGVSTNTSCIFTLDGDNPYSAYYSHIADESTQPLEYDVLAFSKAGLENGNHTLTIVPTGPLDSYVNVDYALYTSVLQNIQSSH</sequence>
<evidence type="ECO:0000313" key="2">
    <source>
        <dbReference type="EMBL" id="PFH51664.1"/>
    </source>
</evidence>
<gene>
    <name evidence="2" type="ORF">AMATHDRAFT_141988</name>
</gene>
<proteinExistence type="predicted"/>
<protein>
    <submittedName>
        <fullName evidence="2">Uncharacterized protein</fullName>
    </submittedName>
</protein>
<keyword evidence="1" id="KW-0732">Signal</keyword>
<accession>A0A2A9NQR8</accession>
<feature type="chain" id="PRO_5012947789" evidence="1">
    <location>
        <begin position="22"/>
        <end position="190"/>
    </location>
</feature>
<dbReference type="STRING" id="703135.A0A2A9NQR8"/>
<organism evidence="2 3">
    <name type="scientific">Amanita thiersii Skay4041</name>
    <dbReference type="NCBI Taxonomy" id="703135"/>
    <lineage>
        <taxon>Eukaryota</taxon>
        <taxon>Fungi</taxon>
        <taxon>Dikarya</taxon>
        <taxon>Basidiomycota</taxon>
        <taxon>Agaricomycotina</taxon>
        <taxon>Agaricomycetes</taxon>
        <taxon>Agaricomycetidae</taxon>
        <taxon>Agaricales</taxon>
        <taxon>Pluteineae</taxon>
        <taxon>Amanitaceae</taxon>
        <taxon>Amanita</taxon>
    </lineage>
</organism>